<comment type="caution">
    <text evidence="2">The sequence shown here is derived from an EMBL/GenBank/DDBJ whole genome shotgun (WGS) entry which is preliminary data.</text>
</comment>
<dbReference type="Proteomes" id="UP000267978">
    <property type="component" value="Unassembled WGS sequence"/>
</dbReference>
<dbReference type="EMBL" id="RBNO01000077">
    <property type="protein sequence ID" value="RML24842.1"/>
    <property type="molecule type" value="Genomic_DNA"/>
</dbReference>
<feature type="region of interest" description="Disordered" evidence="1">
    <location>
        <begin position="242"/>
        <end position="368"/>
    </location>
</feature>
<evidence type="ECO:0000256" key="1">
    <source>
        <dbReference type="SAM" id="MobiDB-lite"/>
    </source>
</evidence>
<feature type="compositionally biased region" description="Basic residues" evidence="1">
    <location>
        <begin position="281"/>
        <end position="291"/>
    </location>
</feature>
<feature type="region of interest" description="Disordered" evidence="1">
    <location>
        <begin position="504"/>
        <end position="524"/>
    </location>
</feature>
<organism evidence="2 3">
    <name type="scientific">Pseudomonas syringae pv. lapsa</name>
    <dbReference type="NCBI Taxonomy" id="199201"/>
    <lineage>
        <taxon>Bacteria</taxon>
        <taxon>Pseudomonadati</taxon>
        <taxon>Pseudomonadota</taxon>
        <taxon>Gammaproteobacteria</taxon>
        <taxon>Pseudomonadales</taxon>
        <taxon>Pseudomonadaceae</taxon>
        <taxon>Pseudomonas</taxon>
        <taxon>Pseudomonas syringae</taxon>
    </lineage>
</organism>
<evidence type="ECO:0000313" key="2">
    <source>
        <dbReference type="EMBL" id="RML24842.1"/>
    </source>
</evidence>
<evidence type="ECO:0000313" key="3">
    <source>
        <dbReference type="Proteomes" id="UP000267978"/>
    </source>
</evidence>
<reference evidence="2 3" key="1">
    <citation type="submission" date="2018-08" db="EMBL/GenBank/DDBJ databases">
        <title>Recombination of ecologically and evolutionarily significant loci maintains genetic cohesion in the Pseudomonas syringae species complex.</title>
        <authorList>
            <person name="Dillon M."/>
            <person name="Thakur S."/>
            <person name="Almeida R.N.D."/>
            <person name="Weir B.S."/>
            <person name="Guttman D.S."/>
        </authorList>
    </citation>
    <scope>NUCLEOTIDE SEQUENCE [LARGE SCALE GENOMIC DNA]</scope>
    <source>
        <strain evidence="2 3">ICMP 3946</strain>
    </source>
</reference>
<feature type="region of interest" description="Disordered" evidence="1">
    <location>
        <begin position="398"/>
        <end position="441"/>
    </location>
</feature>
<gene>
    <name evidence="2" type="ORF">ALQ98_05593</name>
</gene>
<feature type="compositionally biased region" description="Basic and acidic residues" evidence="1">
    <location>
        <begin position="338"/>
        <end position="355"/>
    </location>
</feature>
<name>A0AB74A3K6_PSESX</name>
<accession>A0AB74A3K6</accession>
<sequence length="524" mass="58942">MHWPLPRFRAAPRPRSTYLPCTSAPWAFSALAMLWAARCWPSFPVSWPRSSSATGSSARPPPEALLRRSLRRRFSGGRLLRCRRSLLLLLLRLISRRGFRCGLFSRVAARLELDYPPGRSLDCRLVIVSDDKPQHADHLAVLGQHPHLPASRHVLREVLLARPGAIAFLAAAVDIQRDAVHLFAFMPPHMVDTLIQATRRVDGGVRIQAAVAQLLGADQRNTVARRTVLVIEVRADRYFGQPQRRRWHPGAQQPARSADGQDDADHGQCAAPGVEREIRHQAGRRQQHRHAQGQFVTLGGGQVQDDRQRGQQCGEQRQGVQRHEQPAPGRQPFVVEGIDDRNQPGSPEHRSEHRLTTVPGGGDEKERQHEEQAFLMDHLRAVAQQTLRDLTAQRPVEQPDHGVFDHQPQPTDQHHHRDPGCQPCLAIDQNETGDTGNETKRRNEPRIALHQVEHGCHIAIHVKHRRGHSVLFIQKNAQRNNAARCLHSGCSSASGFYLLRTRQRHRASSAMKPSTAPISQYRPS</sequence>
<feature type="compositionally biased region" description="Low complexity" evidence="1">
    <location>
        <begin position="310"/>
        <end position="319"/>
    </location>
</feature>
<protein>
    <submittedName>
        <fullName evidence="2">Uncharacterized protein</fullName>
    </submittedName>
</protein>
<proteinExistence type="predicted"/>
<dbReference type="AlphaFoldDB" id="A0AB74A3K6"/>